<dbReference type="EMBL" id="JBGFUD010014539">
    <property type="protein sequence ID" value="MFH4983945.1"/>
    <property type="molecule type" value="Genomic_DNA"/>
</dbReference>
<evidence type="ECO:0000313" key="2">
    <source>
        <dbReference type="Proteomes" id="UP001608902"/>
    </source>
</evidence>
<dbReference type="AlphaFoldDB" id="A0ABD6EVF8"/>
<name>A0ABD6EVF8_9BILA</name>
<protein>
    <submittedName>
        <fullName evidence="1">Uncharacterized protein</fullName>
    </submittedName>
</protein>
<reference evidence="1 2" key="1">
    <citation type="submission" date="2024-08" db="EMBL/GenBank/DDBJ databases">
        <title>Gnathostoma spinigerum genome.</title>
        <authorList>
            <person name="Gonzalez-Bertolin B."/>
            <person name="Monzon S."/>
            <person name="Zaballos A."/>
            <person name="Jimenez P."/>
            <person name="Dekumyoy P."/>
            <person name="Varona S."/>
            <person name="Cuesta I."/>
            <person name="Sumanam S."/>
            <person name="Adisakwattana P."/>
            <person name="Gasser R.B."/>
            <person name="Hernandez-Gonzalez A."/>
            <person name="Young N.D."/>
            <person name="Perteguer M.J."/>
        </authorList>
    </citation>
    <scope>NUCLEOTIDE SEQUENCE [LARGE SCALE GENOMIC DNA]</scope>
    <source>
        <strain evidence="1">AL3</strain>
        <tissue evidence="1">Liver</tissue>
    </source>
</reference>
<evidence type="ECO:0000313" key="1">
    <source>
        <dbReference type="EMBL" id="MFH4983945.1"/>
    </source>
</evidence>
<gene>
    <name evidence="1" type="ORF">AB6A40_010654</name>
</gene>
<dbReference type="Proteomes" id="UP001608902">
    <property type="component" value="Unassembled WGS sequence"/>
</dbReference>
<proteinExistence type="predicted"/>
<comment type="caution">
    <text evidence="1">The sequence shown here is derived from an EMBL/GenBank/DDBJ whole genome shotgun (WGS) entry which is preliminary data.</text>
</comment>
<accession>A0ABD6EVF8</accession>
<sequence length="114" mass="12991">MITSRQALKSLGEIVSLCFTPFSTEMRAGHSRRLMSVEHPVFDSFNSLMYCLLMPCSASAVSTALSSTFIEGLLIVYECEVFSRRFQQLTQSENMVHCAEIHAKSWLLVWFLFI</sequence>
<organism evidence="1 2">
    <name type="scientific">Gnathostoma spinigerum</name>
    <dbReference type="NCBI Taxonomy" id="75299"/>
    <lineage>
        <taxon>Eukaryota</taxon>
        <taxon>Metazoa</taxon>
        <taxon>Ecdysozoa</taxon>
        <taxon>Nematoda</taxon>
        <taxon>Chromadorea</taxon>
        <taxon>Rhabditida</taxon>
        <taxon>Spirurina</taxon>
        <taxon>Gnathostomatomorpha</taxon>
        <taxon>Gnathostomatoidea</taxon>
        <taxon>Gnathostomatidae</taxon>
        <taxon>Gnathostoma</taxon>
    </lineage>
</organism>
<keyword evidence="2" id="KW-1185">Reference proteome</keyword>